<dbReference type="PANTHER" id="PTHR24559">
    <property type="entry name" value="TRANSPOSON TY3-I GAG-POL POLYPROTEIN"/>
    <property type="match status" value="1"/>
</dbReference>
<evidence type="ECO:0000256" key="1">
    <source>
        <dbReference type="SAM" id="MobiDB-lite"/>
    </source>
</evidence>
<name>A0AAV2NCS3_9HYME</name>
<dbReference type="InterPro" id="IPR053134">
    <property type="entry name" value="RNA-dir_DNA_polymerase"/>
</dbReference>
<accession>A0AAV2NCS3</accession>
<gene>
    <name evidence="2" type="ORF">LPLAT_LOCUS3502</name>
</gene>
<protein>
    <recommendedName>
        <fullName evidence="4">Transposon Ty3-I Gag-Pol polyprotein</fullName>
    </recommendedName>
</protein>
<feature type="region of interest" description="Disordered" evidence="1">
    <location>
        <begin position="88"/>
        <end position="109"/>
    </location>
</feature>
<dbReference type="InterPro" id="IPR043128">
    <property type="entry name" value="Rev_trsase/Diguanyl_cyclase"/>
</dbReference>
<sequence>MDTAKERKWLHYKESFQDYALDKLAYYDDILRCLKLPDDSIIHCLIDGISDRPIKSSAAVIKTNSVGKFLEEMHHLTATCGTPWKKSPTFKPKFEKPKIENDSSSKADPQSKISMETFCVYCRAKDHTREKCLKLKKKEQLHKPPPPTTVSQVSTTEEPQDDTLGPVAFVENTKGRKIVTNCVLIKDSENKLKLLSEVASADIIENSSNKTASLFEEISIDFDYSIKNQLIAIFQEVENTEVPILDDDYFVKICLRDESVYVFAPRRFAWSERLQIREIINDLLERQIIKESNSPYCARVVPVRKKNGSLRLCIDLRPLNERVVKQKYPFPLIEDYLARLGDKSVFTLLDLKDGFLQIKVHPDFTKFFATPDG</sequence>
<dbReference type="InterPro" id="IPR043502">
    <property type="entry name" value="DNA/RNA_pol_sf"/>
</dbReference>
<evidence type="ECO:0000313" key="2">
    <source>
        <dbReference type="EMBL" id="CAL1677475.1"/>
    </source>
</evidence>
<dbReference type="AlphaFoldDB" id="A0AAV2NCS3"/>
<dbReference type="EMBL" id="OZ034836">
    <property type="protein sequence ID" value="CAL1677475.1"/>
    <property type="molecule type" value="Genomic_DNA"/>
</dbReference>
<dbReference type="GO" id="GO:0071897">
    <property type="term" value="P:DNA biosynthetic process"/>
    <property type="evidence" value="ECO:0007669"/>
    <property type="project" value="UniProtKB-ARBA"/>
</dbReference>
<dbReference type="SUPFAM" id="SSF56672">
    <property type="entry name" value="DNA/RNA polymerases"/>
    <property type="match status" value="1"/>
</dbReference>
<dbReference type="Gene3D" id="3.10.10.10">
    <property type="entry name" value="HIV Type 1 Reverse Transcriptase, subunit A, domain 1"/>
    <property type="match status" value="1"/>
</dbReference>
<dbReference type="CDD" id="cd01647">
    <property type="entry name" value="RT_LTR"/>
    <property type="match status" value="1"/>
</dbReference>
<organism evidence="2 3">
    <name type="scientific">Lasius platythorax</name>
    <dbReference type="NCBI Taxonomy" id="488582"/>
    <lineage>
        <taxon>Eukaryota</taxon>
        <taxon>Metazoa</taxon>
        <taxon>Ecdysozoa</taxon>
        <taxon>Arthropoda</taxon>
        <taxon>Hexapoda</taxon>
        <taxon>Insecta</taxon>
        <taxon>Pterygota</taxon>
        <taxon>Neoptera</taxon>
        <taxon>Endopterygota</taxon>
        <taxon>Hymenoptera</taxon>
        <taxon>Apocrita</taxon>
        <taxon>Aculeata</taxon>
        <taxon>Formicoidea</taxon>
        <taxon>Formicidae</taxon>
        <taxon>Formicinae</taxon>
        <taxon>Lasius</taxon>
        <taxon>Lasius</taxon>
    </lineage>
</organism>
<dbReference type="Proteomes" id="UP001497644">
    <property type="component" value="Chromosome 13"/>
</dbReference>
<dbReference type="PANTHER" id="PTHR24559:SF444">
    <property type="entry name" value="REVERSE TRANSCRIPTASE DOMAIN-CONTAINING PROTEIN"/>
    <property type="match status" value="1"/>
</dbReference>
<evidence type="ECO:0008006" key="4">
    <source>
        <dbReference type="Google" id="ProtNLM"/>
    </source>
</evidence>
<keyword evidence="3" id="KW-1185">Reference proteome</keyword>
<evidence type="ECO:0000313" key="3">
    <source>
        <dbReference type="Proteomes" id="UP001497644"/>
    </source>
</evidence>
<dbReference type="Gene3D" id="3.30.70.270">
    <property type="match status" value="1"/>
</dbReference>
<feature type="region of interest" description="Disordered" evidence="1">
    <location>
        <begin position="137"/>
        <end position="163"/>
    </location>
</feature>
<reference evidence="2" key="1">
    <citation type="submission" date="2024-04" db="EMBL/GenBank/DDBJ databases">
        <authorList>
            <consortium name="Molecular Ecology Group"/>
        </authorList>
    </citation>
    <scope>NUCLEOTIDE SEQUENCE</scope>
</reference>
<feature type="compositionally biased region" description="Basic and acidic residues" evidence="1">
    <location>
        <begin position="92"/>
        <end position="105"/>
    </location>
</feature>
<proteinExistence type="predicted"/>